<dbReference type="InterPro" id="IPR027094">
    <property type="entry name" value="Mitofusin_fam"/>
</dbReference>
<keyword evidence="3" id="KW-0378">Hydrolase</keyword>
<dbReference type="GO" id="GO:0016020">
    <property type="term" value="C:membrane"/>
    <property type="evidence" value="ECO:0007669"/>
    <property type="project" value="UniProtKB-SubCell"/>
</dbReference>
<dbReference type="AlphaFoldDB" id="A0A930HNS9"/>
<proteinExistence type="predicted"/>
<sequence>MDKILNRICSIDNHPIAKMDENFRIQYVEGLAACLYSISKGSDIAKMITFAWINSILAIHDNLNSLWTANTEAVKKAISLHRKGIKFFYMRESFFFDVFYLAQASVLGEAELEKSSEYLRKNVCGFFSKKSLNKILVAYKTGESCIDGVSSTQITHRKTNNKVLSGTEKKILVVANVSAGKSTLINALVGYRLNRIKTTVCTDKLVYIHNKCSNDGITIKRNNGTYTYSSNINEGDSDTLIEAAFPFKSTLGNEHICFIDTPGINNVENISHKQITEEVIKKGNYDAVLYISNCQYFGTNDEHNLLKFLKLNVTKPILFILNQLDVFNPEEDSIPKMLSDYKSDLMKIGFKNPTIIPISAYASLLFRLDSSYLTKIDVIKKHNMIELFKEKYYHLPQYIGQEFSTELIEMTGIKALESEIIRI</sequence>
<dbReference type="RefSeq" id="WP_273160924.1">
    <property type="nucleotide sequence ID" value="NZ_JABZSJ010000062.1"/>
</dbReference>
<dbReference type="Gene3D" id="3.40.50.300">
    <property type="entry name" value="P-loop containing nucleotide triphosphate hydrolases"/>
    <property type="match status" value="1"/>
</dbReference>
<dbReference type="Proteomes" id="UP000771736">
    <property type="component" value="Unassembled WGS sequence"/>
</dbReference>
<dbReference type="SUPFAM" id="SSF52540">
    <property type="entry name" value="P-loop containing nucleoside triphosphate hydrolases"/>
    <property type="match status" value="1"/>
</dbReference>
<reference evidence="7" key="1">
    <citation type="submission" date="2020-04" db="EMBL/GenBank/DDBJ databases">
        <title>Deep metagenomics examines the oral microbiome during advanced dental caries in children, revealing novel taxa and co-occurrences with host molecules.</title>
        <authorList>
            <person name="Baker J.L."/>
            <person name="Morton J.T."/>
            <person name="Dinis M."/>
            <person name="Alvarez R."/>
            <person name="Tran N.C."/>
            <person name="Knight R."/>
            <person name="Edlund A."/>
        </authorList>
    </citation>
    <scope>NUCLEOTIDE SEQUENCE</scope>
    <source>
        <strain evidence="7">JCVI_44_bin.5</strain>
    </source>
</reference>
<feature type="domain" description="Dynamin N-terminal" evidence="6">
    <location>
        <begin position="171"/>
        <end position="323"/>
    </location>
</feature>
<keyword evidence="5" id="KW-0472">Membrane</keyword>
<organism evidence="7 8">
    <name type="scientific">Prevotella aurantiaca</name>
    <dbReference type="NCBI Taxonomy" id="596085"/>
    <lineage>
        <taxon>Bacteria</taxon>
        <taxon>Pseudomonadati</taxon>
        <taxon>Bacteroidota</taxon>
        <taxon>Bacteroidia</taxon>
        <taxon>Bacteroidales</taxon>
        <taxon>Prevotellaceae</taxon>
        <taxon>Prevotella</taxon>
    </lineage>
</organism>
<evidence type="ECO:0000256" key="5">
    <source>
        <dbReference type="ARBA" id="ARBA00023136"/>
    </source>
</evidence>
<dbReference type="GO" id="GO:0005525">
    <property type="term" value="F:GTP binding"/>
    <property type="evidence" value="ECO:0007669"/>
    <property type="project" value="UniProtKB-KW"/>
</dbReference>
<protein>
    <submittedName>
        <fullName evidence="7">Dynamin family protein</fullName>
    </submittedName>
</protein>
<dbReference type="PANTHER" id="PTHR10465">
    <property type="entry name" value="TRANSMEMBRANE GTPASE FZO1"/>
    <property type="match status" value="1"/>
</dbReference>
<dbReference type="EMBL" id="JABZSJ010000062">
    <property type="protein sequence ID" value="MBF1385048.1"/>
    <property type="molecule type" value="Genomic_DNA"/>
</dbReference>
<evidence type="ECO:0000313" key="7">
    <source>
        <dbReference type="EMBL" id="MBF1385048.1"/>
    </source>
</evidence>
<dbReference type="GO" id="GO:0003924">
    <property type="term" value="F:GTPase activity"/>
    <property type="evidence" value="ECO:0007669"/>
    <property type="project" value="InterPro"/>
</dbReference>
<name>A0A930HNS9_9BACT</name>
<dbReference type="GO" id="GO:0008053">
    <property type="term" value="P:mitochondrial fusion"/>
    <property type="evidence" value="ECO:0007669"/>
    <property type="project" value="TreeGrafter"/>
</dbReference>
<keyword evidence="2" id="KW-0547">Nucleotide-binding</keyword>
<dbReference type="PANTHER" id="PTHR10465:SF0">
    <property type="entry name" value="SARCALUMENIN"/>
    <property type="match status" value="1"/>
</dbReference>
<evidence type="ECO:0000313" key="8">
    <source>
        <dbReference type="Proteomes" id="UP000771736"/>
    </source>
</evidence>
<comment type="subcellular location">
    <subcellularLocation>
        <location evidence="1">Membrane</location>
    </subcellularLocation>
</comment>
<dbReference type="Pfam" id="PF00350">
    <property type="entry name" value="Dynamin_N"/>
    <property type="match status" value="1"/>
</dbReference>
<comment type="caution">
    <text evidence="7">The sequence shown here is derived from an EMBL/GenBank/DDBJ whole genome shotgun (WGS) entry which is preliminary data.</text>
</comment>
<evidence type="ECO:0000259" key="6">
    <source>
        <dbReference type="Pfam" id="PF00350"/>
    </source>
</evidence>
<evidence type="ECO:0000256" key="2">
    <source>
        <dbReference type="ARBA" id="ARBA00022741"/>
    </source>
</evidence>
<keyword evidence="4" id="KW-0342">GTP-binding</keyword>
<dbReference type="InterPro" id="IPR027417">
    <property type="entry name" value="P-loop_NTPase"/>
</dbReference>
<dbReference type="InterPro" id="IPR045063">
    <property type="entry name" value="Dynamin_N"/>
</dbReference>
<evidence type="ECO:0000256" key="3">
    <source>
        <dbReference type="ARBA" id="ARBA00022801"/>
    </source>
</evidence>
<gene>
    <name evidence="7" type="ORF">HXN26_09415</name>
</gene>
<accession>A0A930HNS9</accession>
<evidence type="ECO:0000256" key="4">
    <source>
        <dbReference type="ARBA" id="ARBA00023134"/>
    </source>
</evidence>
<evidence type="ECO:0000256" key="1">
    <source>
        <dbReference type="ARBA" id="ARBA00004370"/>
    </source>
</evidence>